<accession>A0A8R2M4C9</accession>
<reference evidence="4" key="1">
    <citation type="journal article" date="2008" name="Insect Biochem. Mol. Biol.">
        <title>The genome of a lepidopteran model insect, the silkworm Bombyx mori.</title>
        <authorList>
            <consortium name="International Silkworm Genome Consortium"/>
        </authorList>
    </citation>
    <scope>NUCLEOTIDE SEQUENCE [LARGE SCALE GENOMIC DNA]</scope>
    <source>
        <strain evidence="4">p50T</strain>
    </source>
</reference>
<feature type="signal peptide" evidence="2">
    <location>
        <begin position="1"/>
        <end position="22"/>
    </location>
</feature>
<organism evidence="3 4">
    <name type="scientific">Bombyx mori</name>
    <name type="common">Silk moth</name>
    <dbReference type="NCBI Taxonomy" id="7091"/>
    <lineage>
        <taxon>Eukaryota</taxon>
        <taxon>Metazoa</taxon>
        <taxon>Ecdysozoa</taxon>
        <taxon>Arthropoda</taxon>
        <taxon>Hexapoda</taxon>
        <taxon>Insecta</taxon>
        <taxon>Pterygota</taxon>
        <taxon>Neoptera</taxon>
        <taxon>Endopterygota</taxon>
        <taxon>Lepidoptera</taxon>
        <taxon>Glossata</taxon>
        <taxon>Ditrysia</taxon>
        <taxon>Bombycoidea</taxon>
        <taxon>Bombycidae</taxon>
        <taxon>Bombycinae</taxon>
        <taxon>Bombyx</taxon>
    </lineage>
</organism>
<dbReference type="AlphaFoldDB" id="A0A8R2M4C9"/>
<dbReference type="EnsemblMetazoa" id="XM_038017402.1">
    <property type="protein sequence ID" value="XP_037873330.1"/>
    <property type="gene ID" value="LOC105841944"/>
</dbReference>
<evidence type="ECO:0000313" key="3">
    <source>
        <dbReference type="EnsemblMetazoa" id="XP_037873330.1"/>
    </source>
</evidence>
<keyword evidence="1" id="KW-0472">Membrane</keyword>
<feature type="chain" id="PRO_5035794639" evidence="2">
    <location>
        <begin position="23"/>
        <end position="275"/>
    </location>
</feature>
<dbReference type="Proteomes" id="UP000005204">
    <property type="component" value="Unassembled WGS sequence"/>
</dbReference>
<keyword evidence="4" id="KW-1185">Reference proteome</keyword>
<evidence type="ECO:0000256" key="2">
    <source>
        <dbReference type="SAM" id="SignalP"/>
    </source>
</evidence>
<evidence type="ECO:0000313" key="4">
    <source>
        <dbReference type="Proteomes" id="UP000005204"/>
    </source>
</evidence>
<keyword evidence="1" id="KW-0812">Transmembrane</keyword>
<protein>
    <submittedName>
        <fullName evidence="3">Uncharacterized protein</fullName>
    </submittedName>
</protein>
<keyword evidence="2" id="KW-0732">Signal</keyword>
<proteinExistence type="predicted"/>
<reference evidence="3" key="2">
    <citation type="submission" date="2022-06" db="UniProtKB">
        <authorList>
            <consortium name="EnsemblMetazoa"/>
        </authorList>
    </citation>
    <scope>IDENTIFICATION</scope>
    <source>
        <strain evidence="3">p50T (Dazao)</strain>
    </source>
</reference>
<evidence type="ECO:0000256" key="1">
    <source>
        <dbReference type="SAM" id="Phobius"/>
    </source>
</evidence>
<keyword evidence="1" id="KW-1133">Transmembrane helix</keyword>
<sequence>MIKSHDFRILFSIFLLARNVCSLSQASLNEHLIRYDFEEDGTNLTNIETLQKDATKYASFAPPRRHVSLKETPDNALSSTSHSRGLLHQEHSGYALNEYEETPYVHGIEYNVPDEHSVPYDHKYYDREPHHYAPHYLEHGYRYKPYNHALAAKTLLWPIAGIALLGAAAALVTNPVLLQLGVVSGRKRRDIDDIQGPDYNKKLRDIPTKLDKAFEPNIAVQHVADFHHRMTNWKEFMAVKHADRTVKKNNDFIKLNIDKSDEDQNFVPIPLIRKQ</sequence>
<name>A0A8R2M4C9_BOMMO</name>
<feature type="transmembrane region" description="Helical" evidence="1">
    <location>
        <begin position="155"/>
        <end position="178"/>
    </location>
</feature>